<evidence type="ECO:0000313" key="2">
    <source>
        <dbReference type="EMBL" id="QPK79521.1"/>
    </source>
</evidence>
<name>A0A7T0KEW1_9CORY</name>
<gene>
    <name evidence="2" type="ORF">G7Y31_02075</name>
</gene>
<dbReference type="EMBL" id="CP064954">
    <property type="protein sequence ID" value="QPK79521.1"/>
    <property type="molecule type" value="Genomic_DNA"/>
</dbReference>
<dbReference type="KEGG" id="cliz:G7Y31_02075"/>
<accession>A0A7T0KEW1</accession>
<dbReference type="SUPFAM" id="SSF52540">
    <property type="entry name" value="P-loop containing nucleoside triphosphate hydrolases"/>
    <property type="match status" value="1"/>
</dbReference>
<evidence type="ECO:0008006" key="4">
    <source>
        <dbReference type="Google" id="ProtNLM"/>
    </source>
</evidence>
<dbReference type="InterPro" id="IPR027417">
    <property type="entry name" value="P-loop_NTPase"/>
</dbReference>
<reference evidence="2 3" key="1">
    <citation type="submission" date="2020-11" db="EMBL/GenBank/DDBJ databases">
        <title>Corynebacterium sp. ZJ-599.</title>
        <authorList>
            <person name="Zhou J."/>
        </authorList>
    </citation>
    <scope>NUCLEOTIDE SEQUENCE [LARGE SCALE GENOMIC DNA]</scope>
    <source>
        <strain evidence="2 3">ZJ-599</strain>
    </source>
</reference>
<organism evidence="2 3">
    <name type="scientific">Corynebacterium lizhenjunii</name>
    <dbReference type="NCBI Taxonomy" id="2709394"/>
    <lineage>
        <taxon>Bacteria</taxon>
        <taxon>Bacillati</taxon>
        <taxon>Actinomycetota</taxon>
        <taxon>Actinomycetes</taxon>
        <taxon>Mycobacteriales</taxon>
        <taxon>Corynebacteriaceae</taxon>
        <taxon>Corynebacterium</taxon>
    </lineage>
</organism>
<evidence type="ECO:0000256" key="1">
    <source>
        <dbReference type="SAM" id="MobiDB-lite"/>
    </source>
</evidence>
<sequence length="219" mass="23289">MSRGLGLGRAGPGPGGSTPASARAVSSGREFVGAGFAGTVPLDSALLDAVLRECVALPGPRRTVLIDGPSGGGKTTTAQWLWRRLGWPAVHLDDFYPGWSGLLAGAQMVARDVLNPVRPGYRRWNWQRDVPGEWVSLAGVECLIIEGVGALTRDSLAAAKALGGVCTLRIDGDPDVRRARALARDPDYAAYFDMWAAQEAEYFARWAVPAQFTAWTGPA</sequence>
<feature type="compositionally biased region" description="Gly residues" evidence="1">
    <location>
        <begin position="1"/>
        <end position="16"/>
    </location>
</feature>
<dbReference type="Gene3D" id="3.40.50.300">
    <property type="entry name" value="P-loop containing nucleotide triphosphate hydrolases"/>
    <property type="match status" value="1"/>
</dbReference>
<protein>
    <recommendedName>
        <fullName evidence="4">(d)CMP kinase</fullName>
    </recommendedName>
</protein>
<dbReference type="AlphaFoldDB" id="A0A7T0KEW1"/>
<dbReference type="NCBIfam" id="NF005115">
    <property type="entry name" value="PRK06547.1"/>
    <property type="match status" value="1"/>
</dbReference>
<evidence type="ECO:0000313" key="3">
    <source>
        <dbReference type="Proteomes" id="UP000594681"/>
    </source>
</evidence>
<dbReference type="Proteomes" id="UP000594681">
    <property type="component" value="Chromosome"/>
</dbReference>
<proteinExistence type="predicted"/>
<keyword evidence="3" id="KW-1185">Reference proteome</keyword>
<feature type="region of interest" description="Disordered" evidence="1">
    <location>
        <begin position="1"/>
        <end position="23"/>
    </location>
</feature>